<organism evidence="1 2">
    <name type="scientific">Pyronema omphalodes (strain CBS 100304)</name>
    <name type="common">Pyronema confluens</name>
    <dbReference type="NCBI Taxonomy" id="1076935"/>
    <lineage>
        <taxon>Eukaryota</taxon>
        <taxon>Fungi</taxon>
        <taxon>Dikarya</taxon>
        <taxon>Ascomycota</taxon>
        <taxon>Pezizomycotina</taxon>
        <taxon>Pezizomycetes</taxon>
        <taxon>Pezizales</taxon>
        <taxon>Pyronemataceae</taxon>
        <taxon>Pyronema</taxon>
    </lineage>
</organism>
<proteinExistence type="predicted"/>
<protein>
    <submittedName>
        <fullName evidence="1">Uncharacterized protein</fullName>
    </submittedName>
</protein>
<accession>U4LG13</accession>
<keyword evidence="2" id="KW-1185">Reference proteome</keyword>
<gene>
    <name evidence="1" type="ORF">PCON_09439</name>
</gene>
<name>U4LG13_PYROM</name>
<evidence type="ECO:0000313" key="1">
    <source>
        <dbReference type="EMBL" id="CCX30838.1"/>
    </source>
</evidence>
<sequence length="67" mass="7539">MSLSIAMSVTLPKITCQRRNKTKMMCYFWPVIPNDCCGIRGAIACDHLERCMRMCTLGGGLSIDMHK</sequence>
<reference evidence="1 2" key="1">
    <citation type="journal article" date="2013" name="PLoS Genet.">
        <title>The genome and development-dependent transcriptomes of Pyronema confluens: a window into fungal evolution.</title>
        <authorList>
            <person name="Traeger S."/>
            <person name="Altegoer F."/>
            <person name="Freitag M."/>
            <person name="Gabaldon T."/>
            <person name="Kempken F."/>
            <person name="Kumar A."/>
            <person name="Marcet-Houben M."/>
            <person name="Poggeler S."/>
            <person name="Stajich J.E."/>
            <person name="Nowrousian M."/>
        </authorList>
    </citation>
    <scope>NUCLEOTIDE SEQUENCE [LARGE SCALE GENOMIC DNA]</scope>
    <source>
        <strain evidence="2">CBS 100304</strain>
        <tissue evidence="1">Vegetative mycelium</tissue>
    </source>
</reference>
<evidence type="ECO:0000313" key="2">
    <source>
        <dbReference type="Proteomes" id="UP000018144"/>
    </source>
</evidence>
<dbReference type="AlphaFoldDB" id="U4LG13"/>
<dbReference type="EMBL" id="HF935497">
    <property type="protein sequence ID" value="CCX30838.1"/>
    <property type="molecule type" value="Genomic_DNA"/>
</dbReference>
<dbReference type="Proteomes" id="UP000018144">
    <property type="component" value="Unassembled WGS sequence"/>
</dbReference>